<keyword evidence="2" id="KW-1185">Reference proteome</keyword>
<evidence type="ECO:0000313" key="2">
    <source>
        <dbReference type="Proteomes" id="UP000192411"/>
    </source>
</evidence>
<gene>
    <name evidence="1" type="ORF">BST47_07705</name>
</gene>
<dbReference type="AlphaFoldDB" id="A0A1X0JVX7"/>
<organism evidence="1 2">
    <name type="scientific">Mycolicibacterium tusciae</name>
    <dbReference type="NCBI Taxonomy" id="75922"/>
    <lineage>
        <taxon>Bacteria</taxon>
        <taxon>Bacillati</taxon>
        <taxon>Actinomycetota</taxon>
        <taxon>Actinomycetes</taxon>
        <taxon>Mycobacteriales</taxon>
        <taxon>Mycobacteriaceae</taxon>
        <taxon>Mycolicibacterium</taxon>
    </lineage>
</organism>
<sequence length="172" mass="19158">MAWDWVGPAATAAVGMAGILGTLRGGSKTLAHERTLATEARQQQRLENAYVDLLDVAERTGNWTHMVYPMMDTNPPQPVPPVPSLEEQAHTVALVRAFGSALVLERMYAWRAIVREMVATAEFIAWDEANPGRPRENGERLPRLVLHELRTKEREAREALGDQVASELGHRN</sequence>
<accession>A0A1X0JVX7</accession>
<proteinExistence type="predicted"/>
<comment type="caution">
    <text evidence="1">The sequence shown here is derived from an EMBL/GenBank/DDBJ whole genome shotgun (WGS) entry which is preliminary data.</text>
</comment>
<dbReference type="RefSeq" id="WP_083124899.1">
    <property type="nucleotide sequence ID" value="NZ_MVIM01000003.1"/>
</dbReference>
<name>A0A1X0JVX7_9MYCO</name>
<reference evidence="1 2" key="1">
    <citation type="submission" date="2017-02" db="EMBL/GenBank/DDBJ databases">
        <title>The new phylogeny of genus Mycobacterium.</title>
        <authorList>
            <person name="Tortoli E."/>
            <person name="Trovato A."/>
            <person name="Cirillo D.M."/>
        </authorList>
    </citation>
    <scope>NUCLEOTIDE SEQUENCE [LARGE SCALE GENOMIC DNA]</scope>
    <source>
        <strain evidence="1 2">DSM 44338</strain>
    </source>
</reference>
<protein>
    <submittedName>
        <fullName evidence="1">Uncharacterized protein</fullName>
    </submittedName>
</protein>
<dbReference type="Proteomes" id="UP000192411">
    <property type="component" value="Unassembled WGS sequence"/>
</dbReference>
<dbReference type="EMBL" id="MVIM01000003">
    <property type="protein sequence ID" value="ORB66942.1"/>
    <property type="molecule type" value="Genomic_DNA"/>
</dbReference>
<dbReference type="OrthoDB" id="4763882at2"/>
<evidence type="ECO:0000313" key="1">
    <source>
        <dbReference type="EMBL" id="ORB66942.1"/>
    </source>
</evidence>